<protein>
    <submittedName>
        <fullName evidence="2">Protein N-terminal amidase</fullName>
    </submittedName>
</protein>
<name>A0ABX6EXT5_KLUMA</name>
<dbReference type="Pfam" id="PF00795">
    <property type="entry name" value="CN_hydrolase"/>
    <property type="match status" value="1"/>
</dbReference>
<evidence type="ECO:0000259" key="1">
    <source>
        <dbReference type="PROSITE" id="PS50263"/>
    </source>
</evidence>
<dbReference type="InterPro" id="IPR003010">
    <property type="entry name" value="C-N_Hydrolase"/>
</dbReference>
<reference evidence="2 3" key="2">
    <citation type="submission" date="2019-11" db="EMBL/GenBank/DDBJ databases">
        <authorList>
            <person name="Lu H."/>
        </authorList>
    </citation>
    <scope>NUCLEOTIDE SEQUENCE [LARGE SCALE GENOMIC DNA]</scope>
    <source>
        <strain evidence="2 3">FIM1</strain>
    </source>
</reference>
<dbReference type="InterPro" id="IPR036526">
    <property type="entry name" value="C-N_Hydrolase_sf"/>
</dbReference>
<proteinExistence type="predicted"/>
<accession>A0ABX6EXT5</accession>
<reference evidence="2 3" key="1">
    <citation type="submission" date="2016-03" db="EMBL/GenBank/DDBJ databases">
        <title>How can Kluyveromyces marxianus grow so fast - potential evolutionary course in Saccharomyces Complex revealed by comparative genomics.</title>
        <authorList>
            <person name="Mo W."/>
            <person name="Lu W."/>
            <person name="Yang X."/>
            <person name="Qi J."/>
            <person name="Lv H."/>
        </authorList>
    </citation>
    <scope>NUCLEOTIDE SEQUENCE [LARGE SCALE GENOMIC DNA]</scope>
    <source>
        <strain evidence="2 3">FIM1</strain>
    </source>
</reference>
<dbReference type="Gene3D" id="3.60.110.10">
    <property type="entry name" value="Carbon-nitrogen hydrolase"/>
    <property type="match status" value="1"/>
</dbReference>
<evidence type="ECO:0000313" key="2">
    <source>
        <dbReference type="EMBL" id="QGN15068.1"/>
    </source>
</evidence>
<organism evidence="2 3">
    <name type="scientific">Kluyveromyces marxianus</name>
    <name type="common">Yeast</name>
    <name type="synonym">Candida kefyr</name>
    <dbReference type="NCBI Taxonomy" id="4911"/>
    <lineage>
        <taxon>Eukaryota</taxon>
        <taxon>Fungi</taxon>
        <taxon>Dikarya</taxon>
        <taxon>Ascomycota</taxon>
        <taxon>Saccharomycotina</taxon>
        <taxon>Saccharomycetes</taxon>
        <taxon>Saccharomycetales</taxon>
        <taxon>Saccharomycetaceae</taxon>
        <taxon>Kluyveromyces</taxon>
    </lineage>
</organism>
<dbReference type="CDD" id="cd07566">
    <property type="entry name" value="ScNTA1_like"/>
    <property type="match status" value="1"/>
</dbReference>
<feature type="domain" description="CN hydrolase" evidence="1">
    <location>
        <begin position="7"/>
        <end position="401"/>
    </location>
</feature>
<dbReference type="InterPro" id="IPR039703">
    <property type="entry name" value="Nta1"/>
</dbReference>
<sequence>MKFKVPLRIGIVQLNPQIGQTKDTTTRAWKLLDEFQAKNKGRSPDILVFPEFALTGYSFHDRNHILPYTSKVGEGPTYQFAQQVSRKFNCYTVIGYPEKTSDDSKTATLYNSAVMVNSSGDLVFNYRKSFLYYTDDDWGCQENPMGFQQFEIPVNAQDPDGTTRQIALKTGIGICMDLSNYKFEAPFTDYEFATYHLDHGTELLLCPMAWLHSAAITKDTADPQEQWSVVQSVLDKYQLPEIGSQGNFEFNLDKPTNVEPMPFEEALSVKSYDNLDKPDICNITYWILRFTPFVALKKRYEWFHSKVLVPYFAHSSNKTYIGSSLAKPWVHEGKETVLVLANRCGIEDKKTVYAGSSGIYKFNGRTHGNQDESVDTTNQSVDFLGNLSKGLEGMIVRDVTLEVERESE</sequence>
<dbReference type="PANTHER" id="PTHR11750:SF26">
    <property type="entry name" value="PROTEIN N-TERMINAL AMIDASE"/>
    <property type="match status" value="1"/>
</dbReference>
<evidence type="ECO:0000313" key="3">
    <source>
        <dbReference type="Proteomes" id="UP000422736"/>
    </source>
</evidence>
<dbReference type="EMBL" id="CP015056">
    <property type="protein sequence ID" value="QGN15068.1"/>
    <property type="molecule type" value="Genomic_DNA"/>
</dbReference>
<keyword evidence="3" id="KW-1185">Reference proteome</keyword>
<dbReference type="Proteomes" id="UP000422736">
    <property type="component" value="Chromosome 3"/>
</dbReference>
<gene>
    <name evidence="2" type="primary">NTA1</name>
    <name evidence="2" type="ORF">FIM1_1753</name>
</gene>
<dbReference type="PROSITE" id="PS50263">
    <property type="entry name" value="CN_HYDROLASE"/>
    <property type="match status" value="1"/>
</dbReference>
<dbReference type="SUPFAM" id="SSF56317">
    <property type="entry name" value="Carbon-nitrogen hydrolase"/>
    <property type="match status" value="1"/>
</dbReference>
<dbReference type="PANTHER" id="PTHR11750">
    <property type="entry name" value="PROTEIN N-TERMINAL AMIDASE"/>
    <property type="match status" value="1"/>
</dbReference>